<dbReference type="InterPro" id="IPR023214">
    <property type="entry name" value="HAD_sf"/>
</dbReference>
<dbReference type="InterPro" id="IPR050155">
    <property type="entry name" value="HAD-like_hydrolase_sf"/>
</dbReference>
<dbReference type="InterPro" id="IPR036412">
    <property type="entry name" value="HAD-like_sf"/>
</dbReference>
<dbReference type="Proteomes" id="UP000228503">
    <property type="component" value="Unassembled WGS sequence"/>
</dbReference>
<dbReference type="Pfam" id="PF00702">
    <property type="entry name" value="Hydrolase"/>
    <property type="match status" value="1"/>
</dbReference>
<dbReference type="SFLD" id="SFLDG01129">
    <property type="entry name" value="C1.5:_HAD__Beta-PGM__Phosphata"/>
    <property type="match status" value="1"/>
</dbReference>
<dbReference type="PANTHER" id="PTHR43434:SF1">
    <property type="entry name" value="PHOSPHOGLYCOLATE PHOSPHATASE"/>
    <property type="match status" value="1"/>
</dbReference>
<proteinExistence type="predicted"/>
<dbReference type="PANTHER" id="PTHR43434">
    <property type="entry name" value="PHOSPHOGLYCOLATE PHOSPHATASE"/>
    <property type="match status" value="1"/>
</dbReference>
<name>A0A2M7TXC3_9BACT</name>
<dbReference type="GO" id="GO:0008967">
    <property type="term" value="F:phosphoglycolate phosphatase activity"/>
    <property type="evidence" value="ECO:0007669"/>
    <property type="project" value="TreeGrafter"/>
</dbReference>
<gene>
    <name evidence="1" type="ORF">COY16_04150</name>
</gene>
<dbReference type="SFLD" id="SFLDS00003">
    <property type="entry name" value="Haloacid_Dehalogenase"/>
    <property type="match status" value="1"/>
</dbReference>
<organism evidence="1 2">
    <name type="scientific">Candidatus Roizmanbacteria bacterium CG_4_10_14_0_2_um_filter_39_13</name>
    <dbReference type="NCBI Taxonomy" id="1974825"/>
    <lineage>
        <taxon>Bacteria</taxon>
        <taxon>Candidatus Roizmaniibacteriota</taxon>
    </lineage>
</organism>
<dbReference type="Gene3D" id="3.40.50.1000">
    <property type="entry name" value="HAD superfamily/HAD-like"/>
    <property type="match status" value="1"/>
</dbReference>
<accession>A0A2M7TXC3</accession>
<dbReference type="GO" id="GO:0006281">
    <property type="term" value="P:DNA repair"/>
    <property type="evidence" value="ECO:0007669"/>
    <property type="project" value="TreeGrafter"/>
</dbReference>
<evidence type="ECO:0008006" key="3">
    <source>
        <dbReference type="Google" id="ProtNLM"/>
    </source>
</evidence>
<reference evidence="2" key="1">
    <citation type="submission" date="2017-09" db="EMBL/GenBank/DDBJ databases">
        <title>Depth-based differentiation of microbial function through sediment-hosted aquifers and enrichment of novel symbionts in the deep terrestrial subsurface.</title>
        <authorList>
            <person name="Probst A.J."/>
            <person name="Ladd B."/>
            <person name="Jarett J.K."/>
            <person name="Geller-Mcgrath D.E."/>
            <person name="Sieber C.M.K."/>
            <person name="Emerson J.B."/>
            <person name="Anantharaman K."/>
            <person name="Thomas B.C."/>
            <person name="Malmstrom R."/>
            <person name="Stieglmeier M."/>
            <person name="Klingl A."/>
            <person name="Woyke T."/>
            <person name="Ryan C.M."/>
            <person name="Banfield J.F."/>
        </authorList>
    </citation>
    <scope>NUCLEOTIDE SEQUENCE [LARGE SCALE GENOMIC DNA]</scope>
</reference>
<evidence type="ECO:0000313" key="1">
    <source>
        <dbReference type="EMBL" id="PIZ62480.1"/>
    </source>
</evidence>
<dbReference type="SUPFAM" id="SSF56784">
    <property type="entry name" value="HAD-like"/>
    <property type="match status" value="1"/>
</dbReference>
<dbReference type="AlphaFoldDB" id="A0A2M7TXC3"/>
<dbReference type="EMBL" id="PFOB01000054">
    <property type="protein sequence ID" value="PIZ62480.1"/>
    <property type="molecule type" value="Genomic_DNA"/>
</dbReference>
<sequence>MDSQTFQPPALPLYTEKPMVMVDCDDTLHDAEDHIMARTWNALLAPWGVVWKKFEDSNLDARFITEQERPGVGIRPLEVVKHFMQNIDGLEMSPFTADEALILKLGVKKEDFDKMKGDWNSLPQEDQLDQWARLLETSRNSLGVEIVKEYGVKEIPGAVDLLRRIHDAGYSIGIVTSGSLSYAREVLGQLGLVHRHPDGSITADYDMVVAGDMVKKPKPDPEPLEHTVELMRGMRRINPTPVAMFGDSGSDANFALNTGIPKVFIRRSEHLSEEKEHALATNLGDKIAFLDDWHDFDVEALHEITTSIEGPRFPGTERK</sequence>
<protein>
    <recommendedName>
        <fullName evidence="3">Haloacid dehalogenase</fullName>
    </recommendedName>
</protein>
<evidence type="ECO:0000313" key="2">
    <source>
        <dbReference type="Proteomes" id="UP000228503"/>
    </source>
</evidence>
<comment type="caution">
    <text evidence="1">The sequence shown here is derived from an EMBL/GenBank/DDBJ whole genome shotgun (WGS) entry which is preliminary data.</text>
</comment>